<feature type="transmembrane region" description="Helical" evidence="2">
    <location>
        <begin position="79"/>
        <end position="99"/>
    </location>
</feature>
<dbReference type="InterPro" id="IPR025557">
    <property type="entry name" value="DUF4282"/>
</dbReference>
<keyword evidence="2" id="KW-0472">Membrane</keyword>
<keyword evidence="2" id="KW-1133">Transmembrane helix</keyword>
<accession>A0ABV9DUM0</accession>
<evidence type="ECO:0000256" key="2">
    <source>
        <dbReference type="SAM" id="Phobius"/>
    </source>
</evidence>
<proteinExistence type="predicted"/>
<dbReference type="Pfam" id="PF14110">
    <property type="entry name" value="DUF4282"/>
    <property type="match status" value="1"/>
</dbReference>
<dbReference type="EMBL" id="JBHSFQ010000009">
    <property type="protein sequence ID" value="MFC4562600.1"/>
    <property type="molecule type" value="Genomic_DNA"/>
</dbReference>
<organism evidence="3 4">
    <name type="scientific">Nocardiopsis mangrovi</name>
    <dbReference type="NCBI Taxonomy" id="1179818"/>
    <lineage>
        <taxon>Bacteria</taxon>
        <taxon>Bacillati</taxon>
        <taxon>Actinomycetota</taxon>
        <taxon>Actinomycetes</taxon>
        <taxon>Streptosporangiales</taxon>
        <taxon>Nocardiopsidaceae</taxon>
        <taxon>Nocardiopsis</taxon>
    </lineage>
</organism>
<feature type="region of interest" description="Disordered" evidence="1">
    <location>
        <begin position="1"/>
        <end position="55"/>
    </location>
</feature>
<gene>
    <name evidence="3" type="ORF">ACFO4E_12110</name>
</gene>
<protein>
    <submittedName>
        <fullName evidence="3">DUF4282 domain-containing protein</fullName>
    </submittedName>
</protein>
<evidence type="ECO:0000313" key="3">
    <source>
        <dbReference type="EMBL" id="MFC4562600.1"/>
    </source>
</evidence>
<sequence>MTTPGDNPYEQYGQQPGHPQDWPQQSQQPYQPGAPYPGVPQGAGPATPPPPQPQGEGFFGVLFDLNFTRFVTPRFAKTLYLLWLVLVGVVTFTGVVNAFSSITVAPVSALLGLLGALAGGGISLLLGRVGLELAIALVRTSDDIAAMRRNSGA</sequence>
<dbReference type="Proteomes" id="UP001595923">
    <property type="component" value="Unassembled WGS sequence"/>
</dbReference>
<reference evidence="4" key="1">
    <citation type="journal article" date="2019" name="Int. J. Syst. Evol. Microbiol.">
        <title>The Global Catalogue of Microorganisms (GCM) 10K type strain sequencing project: providing services to taxonomists for standard genome sequencing and annotation.</title>
        <authorList>
            <consortium name="The Broad Institute Genomics Platform"/>
            <consortium name="The Broad Institute Genome Sequencing Center for Infectious Disease"/>
            <person name="Wu L."/>
            <person name="Ma J."/>
        </authorList>
    </citation>
    <scope>NUCLEOTIDE SEQUENCE [LARGE SCALE GENOMIC DNA]</scope>
    <source>
        <strain evidence="4">XZYJ18</strain>
    </source>
</reference>
<keyword evidence="4" id="KW-1185">Reference proteome</keyword>
<comment type="caution">
    <text evidence="3">The sequence shown here is derived from an EMBL/GenBank/DDBJ whole genome shotgun (WGS) entry which is preliminary data.</text>
</comment>
<evidence type="ECO:0000256" key="1">
    <source>
        <dbReference type="SAM" id="MobiDB-lite"/>
    </source>
</evidence>
<feature type="compositionally biased region" description="Low complexity" evidence="1">
    <location>
        <begin position="17"/>
        <end position="31"/>
    </location>
</feature>
<name>A0ABV9DUM0_9ACTN</name>
<keyword evidence="2" id="KW-0812">Transmembrane</keyword>
<dbReference type="RefSeq" id="WP_378573941.1">
    <property type="nucleotide sequence ID" value="NZ_JBHSFQ010000009.1"/>
</dbReference>
<evidence type="ECO:0000313" key="4">
    <source>
        <dbReference type="Proteomes" id="UP001595923"/>
    </source>
</evidence>